<dbReference type="Pfam" id="PF13435">
    <property type="entry name" value="Cytochrome_C554"/>
    <property type="match status" value="1"/>
</dbReference>
<name>A0A518HQ49_9BACT</name>
<reference evidence="3 4" key="1">
    <citation type="submission" date="2019-03" db="EMBL/GenBank/DDBJ databases">
        <title>Deep-cultivation of Planctomycetes and their phenomic and genomic characterization uncovers novel biology.</title>
        <authorList>
            <person name="Wiegand S."/>
            <person name="Jogler M."/>
            <person name="Boedeker C."/>
            <person name="Pinto D."/>
            <person name="Vollmers J."/>
            <person name="Rivas-Marin E."/>
            <person name="Kohn T."/>
            <person name="Peeters S.H."/>
            <person name="Heuer A."/>
            <person name="Rast P."/>
            <person name="Oberbeckmann S."/>
            <person name="Bunk B."/>
            <person name="Jeske O."/>
            <person name="Meyerdierks A."/>
            <person name="Storesund J.E."/>
            <person name="Kallscheuer N."/>
            <person name="Luecker S."/>
            <person name="Lage O.M."/>
            <person name="Pohl T."/>
            <person name="Merkel B.J."/>
            <person name="Hornburger P."/>
            <person name="Mueller R.-W."/>
            <person name="Bruemmer F."/>
            <person name="Labrenz M."/>
            <person name="Spormann A.M."/>
            <person name="Op den Camp H."/>
            <person name="Overmann J."/>
            <person name="Amann R."/>
            <person name="Jetten M.S.M."/>
            <person name="Mascher T."/>
            <person name="Medema M.H."/>
            <person name="Devos D.P."/>
            <person name="Kaster A.-K."/>
            <person name="Ovreas L."/>
            <person name="Rohde M."/>
            <person name="Galperin M.Y."/>
            <person name="Jogler C."/>
        </authorList>
    </citation>
    <scope>NUCLEOTIDE SEQUENCE [LARGE SCALE GENOMIC DNA]</scope>
    <source>
        <strain evidence="3 4">Enr13</strain>
    </source>
</reference>
<sequence>MKPIVHFLPTCFPLPQTRRGVTVLKRFALGQALVFTAGLLAAGGCSDPDVSPVTVYPIQAEVEAALAARTQGTARPDLRIDAPIKTQPASQPASRRFGGQSRLASFANRSRTPIRWDFGGFDSARNQDQTADPPAGGIRLVQAPALPDVPAGFADGDGGTGADDAQEGKSASDAGPVEVIPTPPARPEVKAELIPTPQGIREGLERKDDPKSAPVARIAAEIEGSQNAQKQPPTGAMESVAGKEEIAARPALIDPATDLGLVGAADGPEDFRKWQTPDAVLFVTGDQHGYIEPCGCTGLDRQKGGVARRFTFINQLREMGWPLVPIDAGNQIRRIGQQAAIKFEKSSSALTQMKYQAVGFGPDDLRLSPTDLIAHTYADTPENAMYVSANLILLDPELLPSHKIVRSGEWNIGLTSILDPDSLEAPLGSDVTLKPIKASAEAVLKEMNTAGANFRVLTFYGDEDVAKQLMVDVPGFDLIVASGGYGEPTYRPQSIEGSKAKLIVTGNKGMFVGLVGLYQNQPMKYARVPLTDEYQDAPEMRKLMADYQQQLEQLGLSGLGISPIPHPSAGKFVGSEACGKCHTTAYDIWESSAHAEATAHIVEPTEGRGDIPRHFDPECISCHVTGWNPQNYYPYESGYLSLEQSAHLTGNGCENCHGPGADHTAAEAENSGVSEERKKSLRLAMQLPLEKAREHCMECHDLDNSPDFHDDDAFEDEYWPEIEHYGLD</sequence>
<dbReference type="SUPFAM" id="SSF56300">
    <property type="entry name" value="Metallo-dependent phosphatases"/>
    <property type="match status" value="1"/>
</dbReference>
<evidence type="ECO:0000313" key="3">
    <source>
        <dbReference type="EMBL" id="QDV42917.1"/>
    </source>
</evidence>
<keyword evidence="4" id="KW-1185">Reference proteome</keyword>
<dbReference type="Gene3D" id="3.60.21.10">
    <property type="match status" value="1"/>
</dbReference>
<dbReference type="EMBL" id="CP037423">
    <property type="protein sequence ID" value="QDV42917.1"/>
    <property type="molecule type" value="Genomic_DNA"/>
</dbReference>
<feature type="region of interest" description="Disordered" evidence="1">
    <location>
        <begin position="117"/>
        <end position="185"/>
    </location>
</feature>
<gene>
    <name evidence="3" type="primary">pcrC_1</name>
    <name evidence="3" type="ORF">Enr13x_27680</name>
</gene>
<dbReference type="InterPro" id="IPR023155">
    <property type="entry name" value="Cyt_c-552/4"/>
</dbReference>
<dbReference type="RefSeq" id="WP_145386654.1">
    <property type="nucleotide sequence ID" value="NZ_CP037423.1"/>
</dbReference>
<protein>
    <submittedName>
        <fullName evidence="3">Perchlorate reductase subunit gamma</fullName>
    </submittedName>
</protein>
<dbReference type="OrthoDB" id="9814800at2"/>
<accession>A0A518HQ49</accession>
<evidence type="ECO:0000313" key="4">
    <source>
        <dbReference type="Proteomes" id="UP000319004"/>
    </source>
</evidence>
<dbReference type="AlphaFoldDB" id="A0A518HQ49"/>
<evidence type="ECO:0000259" key="2">
    <source>
        <dbReference type="Pfam" id="PF13435"/>
    </source>
</evidence>
<dbReference type="Proteomes" id="UP000319004">
    <property type="component" value="Chromosome"/>
</dbReference>
<evidence type="ECO:0000256" key="1">
    <source>
        <dbReference type="SAM" id="MobiDB-lite"/>
    </source>
</evidence>
<dbReference type="InterPro" id="IPR036280">
    <property type="entry name" value="Multihaem_cyt_sf"/>
</dbReference>
<organism evidence="3 4">
    <name type="scientific">Stieleria neptunia</name>
    <dbReference type="NCBI Taxonomy" id="2527979"/>
    <lineage>
        <taxon>Bacteria</taxon>
        <taxon>Pseudomonadati</taxon>
        <taxon>Planctomycetota</taxon>
        <taxon>Planctomycetia</taxon>
        <taxon>Pirellulales</taxon>
        <taxon>Pirellulaceae</taxon>
        <taxon>Stieleria</taxon>
    </lineage>
</organism>
<dbReference type="Gene3D" id="1.10.1130.10">
    <property type="entry name" value="Flavocytochrome C3, Chain A"/>
    <property type="match status" value="1"/>
</dbReference>
<dbReference type="InterPro" id="IPR029052">
    <property type="entry name" value="Metallo-depent_PP-like"/>
</dbReference>
<dbReference type="KEGG" id="snep:Enr13x_27680"/>
<dbReference type="SUPFAM" id="SSF48695">
    <property type="entry name" value="Multiheme cytochromes"/>
    <property type="match status" value="1"/>
</dbReference>
<feature type="domain" description="Cytochrome c-552/4" evidence="2">
    <location>
        <begin position="577"/>
        <end position="658"/>
    </location>
</feature>
<proteinExistence type="predicted"/>